<gene>
    <name evidence="3" type="ORF">V9T40_007336</name>
</gene>
<name>A0AAN9Y9P8_9HEMI</name>
<feature type="transmembrane region" description="Helical" evidence="2">
    <location>
        <begin position="186"/>
        <end position="208"/>
    </location>
</feature>
<evidence type="ECO:0008006" key="5">
    <source>
        <dbReference type="Google" id="ProtNLM"/>
    </source>
</evidence>
<keyword evidence="2" id="KW-1133">Transmembrane helix</keyword>
<feature type="region of interest" description="Disordered" evidence="1">
    <location>
        <begin position="240"/>
        <end position="260"/>
    </location>
</feature>
<keyword evidence="2" id="KW-0812">Transmembrane</keyword>
<feature type="transmembrane region" description="Helical" evidence="2">
    <location>
        <begin position="22"/>
        <end position="47"/>
    </location>
</feature>
<dbReference type="Pfam" id="PF16972">
    <property type="entry name" value="TipE"/>
    <property type="match status" value="2"/>
</dbReference>
<dbReference type="GO" id="GO:0017080">
    <property type="term" value="F:sodium channel regulator activity"/>
    <property type="evidence" value="ECO:0007669"/>
    <property type="project" value="TreeGrafter"/>
</dbReference>
<proteinExistence type="predicted"/>
<reference evidence="3 4" key="1">
    <citation type="submission" date="2024-03" db="EMBL/GenBank/DDBJ databases">
        <title>Adaptation during the transition from Ophiocordyceps entomopathogen to insect associate is accompanied by gene loss and intensified selection.</title>
        <authorList>
            <person name="Ward C.M."/>
            <person name="Onetto C.A."/>
            <person name="Borneman A.R."/>
        </authorList>
    </citation>
    <scope>NUCLEOTIDE SEQUENCE [LARGE SCALE GENOMIC DNA]</scope>
    <source>
        <strain evidence="3">AWRI1</strain>
        <tissue evidence="3">Single Adult Female</tissue>
    </source>
</reference>
<dbReference type="PANTHER" id="PTHR12335:SF5">
    <property type="entry name" value="IP20336P"/>
    <property type="match status" value="1"/>
</dbReference>
<protein>
    <recommendedName>
        <fullName evidence="5">Protein tipE</fullName>
    </recommendedName>
</protein>
<dbReference type="Proteomes" id="UP001367676">
    <property type="component" value="Unassembled WGS sequence"/>
</dbReference>
<evidence type="ECO:0000256" key="1">
    <source>
        <dbReference type="SAM" id="MobiDB-lite"/>
    </source>
</evidence>
<evidence type="ECO:0000313" key="3">
    <source>
        <dbReference type="EMBL" id="KAK7605478.1"/>
    </source>
</evidence>
<dbReference type="PANTHER" id="PTHR12335">
    <property type="entry name" value="TIPE PROTEIN TEMPERATURE-INDUCED PARALYTIC E"/>
    <property type="match status" value="1"/>
</dbReference>
<comment type="caution">
    <text evidence="3">The sequence shown here is derived from an EMBL/GenBank/DDBJ whole genome shotgun (WGS) entry which is preliminary data.</text>
</comment>
<dbReference type="EMBL" id="JBBCAQ010000002">
    <property type="protein sequence ID" value="KAK7605478.1"/>
    <property type="molecule type" value="Genomic_DNA"/>
</dbReference>
<organism evidence="3 4">
    <name type="scientific">Parthenolecanium corni</name>
    <dbReference type="NCBI Taxonomy" id="536013"/>
    <lineage>
        <taxon>Eukaryota</taxon>
        <taxon>Metazoa</taxon>
        <taxon>Ecdysozoa</taxon>
        <taxon>Arthropoda</taxon>
        <taxon>Hexapoda</taxon>
        <taxon>Insecta</taxon>
        <taxon>Pterygota</taxon>
        <taxon>Neoptera</taxon>
        <taxon>Paraneoptera</taxon>
        <taxon>Hemiptera</taxon>
        <taxon>Sternorrhyncha</taxon>
        <taxon>Coccoidea</taxon>
        <taxon>Coccidae</taxon>
        <taxon>Parthenolecanium</taxon>
    </lineage>
</organism>
<dbReference type="GO" id="GO:0005886">
    <property type="term" value="C:plasma membrane"/>
    <property type="evidence" value="ECO:0007669"/>
    <property type="project" value="TreeGrafter"/>
</dbReference>
<evidence type="ECO:0000256" key="2">
    <source>
        <dbReference type="SAM" id="Phobius"/>
    </source>
</evidence>
<accession>A0AAN9Y9P8</accession>
<dbReference type="AlphaFoldDB" id="A0AAN9Y9P8"/>
<sequence length="326" mass="37211">MTVKLKGEEDLKNMTFTEKVKFYASLCLGTTALLSVFAFLFLIPFVVDPSITTILANFDAMPVTCTTVKHVYAEGLSNCSWASCREGCTSATPRCHQLYINYSHTPYEEYIRGNLKIAAIKWNAGPVKFFVNTEGCGYPPRINCTEFAKQYGREREKEIFPCYYSRRYPLDRSVAQFDWNDTLKNLVLAIGVPNLLFGLSIGILSYWYCWPTSSYDCRPNVLSTTTYATFDSEDTGSIRASLSTSNRMENHKQKEKSQKRRIVYANEGDDRERNALLNDKSSGRDKKRHVDYDDDESDGEDLKRRLSTTSSTITANVGKNKRYRLL</sequence>
<feature type="compositionally biased region" description="Basic and acidic residues" evidence="1">
    <location>
        <begin position="281"/>
        <end position="291"/>
    </location>
</feature>
<evidence type="ECO:0000313" key="4">
    <source>
        <dbReference type="Proteomes" id="UP001367676"/>
    </source>
</evidence>
<dbReference type="GO" id="GO:0002028">
    <property type="term" value="P:regulation of sodium ion transport"/>
    <property type="evidence" value="ECO:0007669"/>
    <property type="project" value="TreeGrafter"/>
</dbReference>
<keyword evidence="2" id="KW-0472">Membrane</keyword>
<keyword evidence="4" id="KW-1185">Reference proteome</keyword>
<feature type="region of interest" description="Disordered" evidence="1">
    <location>
        <begin position="273"/>
        <end position="303"/>
    </location>
</feature>
<dbReference type="InterPro" id="IPR031578">
    <property type="entry name" value="TipE"/>
</dbReference>